<keyword evidence="8" id="KW-0010">Activator</keyword>
<keyword evidence="2" id="KW-0479">Metal-binding</keyword>
<dbReference type="HOGENOM" id="CLU_662809_0_0_1"/>
<feature type="region of interest" description="Disordered" evidence="12">
    <location>
        <begin position="119"/>
        <end position="138"/>
    </location>
</feature>
<dbReference type="GO" id="GO:0045944">
    <property type="term" value="P:positive regulation of transcription by RNA polymerase II"/>
    <property type="evidence" value="ECO:0007669"/>
    <property type="project" value="TreeGrafter"/>
</dbReference>
<evidence type="ECO:0000256" key="10">
    <source>
        <dbReference type="ARBA" id="ARBA00023242"/>
    </source>
</evidence>
<dbReference type="EnsemblMetazoa" id="SMAR009870-RA">
    <property type="protein sequence ID" value="SMAR009870-PA"/>
    <property type="gene ID" value="SMAR009870"/>
</dbReference>
<dbReference type="FunFam" id="3.30.50.10:FF:000001">
    <property type="entry name" value="GATA transcription factor (GATAd)"/>
    <property type="match status" value="1"/>
</dbReference>
<dbReference type="Gene3D" id="3.30.50.10">
    <property type="entry name" value="Erythroid Transcription Factor GATA-1, subunit A"/>
    <property type="match status" value="1"/>
</dbReference>
<evidence type="ECO:0000256" key="9">
    <source>
        <dbReference type="ARBA" id="ARBA00023163"/>
    </source>
</evidence>
<reference evidence="15" key="1">
    <citation type="submission" date="2011-05" db="EMBL/GenBank/DDBJ databases">
        <authorList>
            <person name="Richards S.R."/>
            <person name="Qu J."/>
            <person name="Jiang H."/>
            <person name="Jhangiani S.N."/>
            <person name="Agravi P."/>
            <person name="Goodspeed R."/>
            <person name="Gross S."/>
            <person name="Mandapat C."/>
            <person name="Jackson L."/>
            <person name="Mathew T."/>
            <person name="Pu L."/>
            <person name="Thornton R."/>
            <person name="Saada N."/>
            <person name="Wilczek-Boney K.B."/>
            <person name="Lee S."/>
            <person name="Kovar C."/>
            <person name="Wu Y."/>
            <person name="Scherer S.E."/>
            <person name="Worley K.C."/>
            <person name="Muzny D.M."/>
            <person name="Gibbs R."/>
        </authorList>
    </citation>
    <scope>NUCLEOTIDE SEQUENCE</scope>
    <source>
        <strain evidence="15">Brora</strain>
    </source>
</reference>
<dbReference type="Proteomes" id="UP000014500">
    <property type="component" value="Unassembled WGS sequence"/>
</dbReference>
<dbReference type="InterPro" id="IPR000679">
    <property type="entry name" value="Znf_GATA"/>
</dbReference>
<evidence type="ECO:0000256" key="6">
    <source>
        <dbReference type="ARBA" id="ARBA00023015"/>
    </source>
</evidence>
<dbReference type="GO" id="GO:0000981">
    <property type="term" value="F:DNA-binding transcription factor activity, RNA polymerase II-specific"/>
    <property type="evidence" value="ECO:0007669"/>
    <property type="project" value="TreeGrafter"/>
</dbReference>
<keyword evidence="3" id="KW-0677">Repeat</keyword>
<keyword evidence="9" id="KW-0804">Transcription</keyword>
<dbReference type="Pfam" id="PF00320">
    <property type="entry name" value="GATA"/>
    <property type="match status" value="1"/>
</dbReference>
<evidence type="ECO:0000256" key="3">
    <source>
        <dbReference type="ARBA" id="ARBA00022737"/>
    </source>
</evidence>
<feature type="domain" description="GATA-type" evidence="13">
    <location>
        <begin position="194"/>
        <end position="248"/>
    </location>
</feature>
<evidence type="ECO:0000256" key="7">
    <source>
        <dbReference type="ARBA" id="ARBA00023125"/>
    </source>
</evidence>
<evidence type="ECO:0000313" key="14">
    <source>
        <dbReference type="EnsemblMetazoa" id="SMAR009870-PA"/>
    </source>
</evidence>
<dbReference type="GO" id="GO:0005634">
    <property type="term" value="C:nucleus"/>
    <property type="evidence" value="ECO:0007669"/>
    <property type="project" value="UniProtKB-SubCell"/>
</dbReference>
<evidence type="ECO:0000256" key="8">
    <source>
        <dbReference type="ARBA" id="ARBA00023159"/>
    </source>
</evidence>
<evidence type="ECO:0000256" key="2">
    <source>
        <dbReference type="ARBA" id="ARBA00022723"/>
    </source>
</evidence>
<dbReference type="GO" id="GO:0045165">
    <property type="term" value="P:cell fate commitment"/>
    <property type="evidence" value="ECO:0007669"/>
    <property type="project" value="TreeGrafter"/>
</dbReference>
<sequence length="415" mass="45322">MGSSQVCRPHFHTPLHPWIGDTSKPVVPHPAHGSAWCSPFSSKASHHGSPTAPLSVHPANSMASGISHSSPHLFSFPPTPPKDATPDSVNASSATLMDYHAADMDKNGTMLTALSSSLSNCSSSKPREGSSLFHQSSPHHPMSAYSAYMAPGGPSMGGVGGSEYSGSAYSFHAASSVFSAKTLQNRARTKSRSSSEGRECVNCGATSTPLWRRDGTGHYLCNACGLYHKMNGQNRPLIKPKRRLMKIKFIYLNSNNHCIETTFLRVGIAPKLKGKKNVVETGMVMCLLLWDTVVAIQIRRGRSPALLITNLSIDDVNRKWARGIEHYDVGIGRLAACAARFRKIKSNGRDVFALLKHHEKEYGGWCSMFIRQKRNCNELSCISYENEMANFYSNIPPLIIASLTTLTTICMNKIN</sequence>
<name>T1J848_STRMM</name>
<keyword evidence="10" id="KW-0539">Nucleus</keyword>
<proteinExistence type="predicted"/>
<feature type="region of interest" description="Disordered" evidence="12">
    <location>
        <begin position="47"/>
        <end position="90"/>
    </location>
</feature>
<keyword evidence="6" id="KW-0805">Transcription regulation</keyword>
<dbReference type="PROSITE" id="PS50114">
    <property type="entry name" value="GATA_ZN_FINGER_2"/>
    <property type="match status" value="1"/>
</dbReference>
<dbReference type="GO" id="GO:0000122">
    <property type="term" value="P:negative regulation of transcription by RNA polymerase II"/>
    <property type="evidence" value="ECO:0007669"/>
    <property type="project" value="TreeGrafter"/>
</dbReference>
<protein>
    <recommendedName>
        <fullName evidence="13">GATA-type domain-containing protein</fullName>
    </recommendedName>
</protein>
<reference evidence="14" key="2">
    <citation type="submission" date="2015-02" db="UniProtKB">
        <authorList>
            <consortium name="EnsemblMetazoa"/>
        </authorList>
    </citation>
    <scope>IDENTIFICATION</scope>
</reference>
<feature type="compositionally biased region" description="Low complexity" evidence="12">
    <location>
        <begin position="67"/>
        <end position="76"/>
    </location>
</feature>
<accession>T1J848</accession>
<dbReference type="GO" id="GO:0000978">
    <property type="term" value="F:RNA polymerase II cis-regulatory region sequence-specific DNA binding"/>
    <property type="evidence" value="ECO:0007669"/>
    <property type="project" value="TreeGrafter"/>
</dbReference>
<dbReference type="PANTHER" id="PTHR10071">
    <property type="entry name" value="TRANSCRIPTION FACTOR GATA FAMILY MEMBER"/>
    <property type="match status" value="1"/>
</dbReference>
<evidence type="ECO:0000256" key="11">
    <source>
        <dbReference type="PROSITE-ProRule" id="PRU00094"/>
    </source>
</evidence>
<keyword evidence="5" id="KW-0862">Zinc</keyword>
<dbReference type="STRING" id="126957.T1J848"/>
<comment type="subcellular location">
    <subcellularLocation>
        <location evidence="1">Nucleus</location>
    </subcellularLocation>
</comment>
<keyword evidence="4 11" id="KW-0863">Zinc-finger</keyword>
<evidence type="ECO:0000256" key="4">
    <source>
        <dbReference type="ARBA" id="ARBA00022771"/>
    </source>
</evidence>
<dbReference type="PhylomeDB" id="T1J848"/>
<keyword evidence="7" id="KW-0238">DNA-binding</keyword>
<evidence type="ECO:0000256" key="12">
    <source>
        <dbReference type="SAM" id="MobiDB-lite"/>
    </source>
</evidence>
<dbReference type="PRINTS" id="PR00619">
    <property type="entry name" value="GATAZNFINGER"/>
</dbReference>
<evidence type="ECO:0000313" key="15">
    <source>
        <dbReference type="Proteomes" id="UP000014500"/>
    </source>
</evidence>
<dbReference type="PROSITE" id="PS00344">
    <property type="entry name" value="GATA_ZN_FINGER_1"/>
    <property type="match status" value="1"/>
</dbReference>
<dbReference type="InterPro" id="IPR013088">
    <property type="entry name" value="Znf_NHR/GATA"/>
</dbReference>
<evidence type="ECO:0000256" key="1">
    <source>
        <dbReference type="ARBA" id="ARBA00004123"/>
    </source>
</evidence>
<dbReference type="AlphaFoldDB" id="T1J848"/>
<dbReference type="InterPro" id="IPR039355">
    <property type="entry name" value="Transcription_factor_GATA"/>
</dbReference>
<keyword evidence="15" id="KW-1185">Reference proteome</keyword>
<dbReference type="eggNOG" id="KOG1601">
    <property type="taxonomic scope" value="Eukaryota"/>
</dbReference>
<dbReference type="SMART" id="SM00401">
    <property type="entry name" value="ZnF_GATA"/>
    <property type="match status" value="1"/>
</dbReference>
<organism evidence="14 15">
    <name type="scientific">Strigamia maritima</name>
    <name type="common">European centipede</name>
    <name type="synonym">Geophilus maritimus</name>
    <dbReference type="NCBI Taxonomy" id="126957"/>
    <lineage>
        <taxon>Eukaryota</taxon>
        <taxon>Metazoa</taxon>
        <taxon>Ecdysozoa</taxon>
        <taxon>Arthropoda</taxon>
        <taxon>Myriapoda</taxon>
        <taxon>Chilopoda</taxon>
        <taxon>Pleurostigmophora</taxon>
        <taxon>Geophilomorpha</taxon>
        <taxon>Linotaeniidae</taxon>
        <taxon>Strigamia</taxon>
    </lineage>
</organism>
<dbReference type="GO" id="GO:0008270">
    <property type="term" value="F:zinc ion binding"/>
    <property type="evidence" value="ECO:0007669"/>
    <property type="project" value="UniProtKB-KW"/>
</dbReference>
<evidence type="ECO:0000259" key="13">
    <source>
        <dbReference type="PROSITE" id="PS50114"/>
    </source>
</evidence>
<evidence type="ECO:0000256" key="5">
    <source>
        <dbReference type="ARBA" id="ARBA00022833"/>
    </source>
</evidence>
<dbReference type="PANTHER" id="PTHR10071:SF281">
    <property type="entry name" value="BOX A-BINDING FACTOR-RELATED"/>
    <property type="match status" value="1"/>
</dbReference>
<dbReference type="SUPFAM" id="SSF57716">
    <property type="entry name" value="Glucocorticoid receptor-like (DNA-binding domain)"/>
    <property type="match status" value="1"/>
</dbReference>
<dbReference type="EMBL" id="JH431948">
    <property type="status" value="NOT_ANNOTATED_CDS"/>
    <property type="molecule type" value="Genomic_DNA"/>
</dbReference>
<dbReference type="CDD" id="cd00202">
    <property type="entry name" value="ZnF_GATA"/>
    <property type="match status" value="1"/>
</dbReference>